<dbReference type="Ensembl" id="ENSPTET00000047511.1">
    <property type="protein sequence ID" value="ENSPTEP00000034847.1"/>
    <property type="gene ID" value="ENSPTEG00000033007.1"/>
</dbReference>
<organism evidence="2 3">
    <name type="scientific">Piliocolobus tephrosceles</name>
    <name type="common">Ugandan red Colobus</name>
    <dbReference type="NCBI Taxonomy" id="591936"/>
    <lineage>
        <taxon>Eukaryota</taxon>
        <taxon>Metazoa</taxon>
        <taxon>Chordata</taxon>
        <taxon>Craniata</taxon>
        <taxon>Vertebrata</taxon>
        <taxon>Euteleostomi</taxon>
        <taxon>Mammalia</taxon>
        <taxon>Eutheria</taxon>
        <taxon>Euarchontoglires</taxon>
        <taxon>Primates</taxon>
        <taxon>Haplorrhini</taxon>
        <taxon>Catarrhini</taxon>
        <taxon>Cercopithecidae</taxon>
        <taxon>Colobinae</taxon>
        <taxon>Piliocolobus</taxon>
    </lineage>
</organism>
<keyword evidence="1" id="KW-0812">Transmembrane</keyword>
<reference evidence="2" key="2">
    <citation type="submission" date="2025-09" db="UniProtKB">
        <authorList>
            <consortium name="Ensembl"/>
        </authorList>
    </citation>
    <scope>IDENTIFICATION</scope>
</reference>
<evidence type="ECO:0000313" key="3">
    <source>
        <dbReference type="Proteomes" id="UP000694416"/>
    </source>
</evidence>
<protein>
    <submittedName>
        <fullName evidence="2">Uncharacterized protein</fullName>
    </submittedName>
</protein>
<dbReference type="Proteomes" id="UP000694416">
    <property type="component" value="Unplaced"/>
</dbReference>
<sequence length="41" mass="4365">EQGVLSATILYEILLGKATLYAVLVSALVLMAMVSRRAGWG</sequence>
<keyword evidence="3" id="KW-1185">Reference proteome</keyword>
<name>A0A8C9LXL5_9PRIM</name>
<keyword evidence="1" id="KW-1133">Transmembrane helix</keyword>
<dbReference type="AlphaFoldDB" id="A0A8C9LXL5"/>
<feature type="transmembrane region" description="Helical" evidence="1">
    <location>
        <begin position="18"/>
        <end position="35"/>
    </location>
</feature>
<accession>A0A8C9LXL5</accession>
<proteinExistence type="predicted"/>
<reference evidence="2" key="1">
    <citation type="submission" date="2025-08" db="UniProtKB">
        <authorList>
            <consortium name="Ensembl"/>
        </authorList>
    </citation>
    <scope>IDENTIFICATION</scope>
</reference>
<keyword evidence="1" id="KW-0472">Membrane</keyword>
<evidence type="ECO:0000256" key="1">
    <source>
        <dbReference type="SAM" id="Phobius"/>
    </source>
</evidence>
<evidence type="ECO:0000313" key="2">
    <source>
        <dbReference type="Ensembl" id="ENSPTEP00000034847.1"/>
    </source>
</evidence>